<dbReference type="InterPro" id="IPR011047">
    <property type="entry name" value="Quinoprotein_ADH-like_sf"/>
</dbReference>
<dbReference type="PANTHER" id="PTHR34512:SF30">
    <property type="entry name" value="OUTER MEMBRANE PROTEIN ASSEMBLY FACTOR BAMB"/>
    <property type="match status" value="1"/>
</dbReference>
<keyword evidence="1" id="KW-0732">Signal</keyword>
<evidence type="ECO:0000256" key="1">
    <source>
        <dbReference type="SAM" id="SignalP"/>
    </source>
</evidence>
<accession>A0AAD0KMZ7</accession>
<evidence type="ECO:0000313" key="4">
    <source>
        <dbReference type="Proteomes" id="UP000249163"/>
    </source>
</evidence>
<feature type="domain" description="Pyrrolo-quinoline quinone repeat" evidence="2">
    <location>
        <begin position="97"/>
        <end position="235"/>
    </location>
</feature>
<dbReference type="PANTHER" id="PTHR34512">
    <property type="entry name" value="CELL SURFACE PROTEIN"/>
    <property type="match status" value="1"/>
</dbReference>
<dbReference type="Gene3D" id="2.130.10.10">
    <property type="entry name" value="YVTN repeat-like/Quinoprotein amine dehydrogenase"/>
    <property type="match status" value="1"/>
</dbReference>
<sequence length="456" mass="49584">MRRSLVVRGTILKSYLRTAVIGLGVFLMVNPVQAAAVDPHTSFIGSNVDDYYANLPAAKVEWSTTMDLPALKDVPSDYIIGKGVVAVGAGKAFILQKGQLLAINVQTGKVMWKYGSKLTTPLLYQDGVAYVTSEAGTIYAVNAATGKNKWSSSATSKGVSKLLIDKEQLFAANGDIQAYNLKDGKLQWRDNFSEMLFEPFMVEGNLVLAQNSESGAYTYDILHAFDRTTGKELWNSGNHSLPIAADGTTLISQREATLVDPLPLTTLDHLDVKTGKLVKAVEYNPTHIDPNHPKPEEEYMTSGGRAWMIGDRIYIGGQKGVYGYPVNIDPAAVTRDNYSYESIGAKLAYAAGPYDGRILFSNEQSIYGVKMSNKSVFQYGGISNPIARFDLLGHGMYVAQTDGKLVAIDLITAKPIVQLKTSGRVFGPTLLENGMIIVQSKGTLTAFKEPQALKMK</sequence>
<feature type="signal peptide" evidence="1">
    <location>
        <begin position="1"/>
        <end position="34"/>
    </location>
</feature>
<dbReference type="EMBL" id="CP021965">
    <property type="protein sequence ID" value="AWV35872.1"/>
    <property type="molecule type" value="Genomic_DNA"/>
</dbReference>
<name>A0AAD0KMZ7_9BACL</name>
<dbReference type="InterPro" id="IPR002372">
    <property type="entry name" value="PQQ_rpt_dom"/>
</dbReference>
<evidence type="ECO:0000259" key="2">
    <source>
        <dbReference type="Pfam" id="PF13360"/>
    </source>
</evidence>
<dbReference type="Proteomes" id="UP000249163">
    <property type="component" value="Chromosome"/>
</dbReference>
<organism evidence="3 4">
    <name type="scientific">Paenibacillus odorifer</name>
    <dbReference type="NCBI Taxonomy" id="189426"/>
    <lineage>
        <taxon>Bacteria</taxon>
        <taxon>Bacillati</taxon>
        <taxon>Bacillota</taxon>
        <taxon>Bacilli</taxon>
        <taxon>Bacillales</taxon>
        <taxon>Paenibacillaceae</taxon>
        <taxon>Paenibacillus</taxon>
    </lineage>
</organism>
<dbReference type="Pfam" id="PF13360">
    <property type="entry name" value="PQQ_2"/>
    <property type="match status" value="1"/>
</dbReference>
<dbReference type="SMART" id="SM00564">
    <property type="entry name" value="PQQ"/>
    <property type="match status" value="4"/>
</dbReference>
<dbReference type="SUPFAM" id="SSF50998">
    <property type="entry name" value="Quinoprotein alcohol dehydrogenase-like"/>
    <property type="match status" value="1"/>
</dbReference>
<proteinExistence type="predicted"/>
<gene>
    <name evidence="3" type="ORF">CD191_26465</name>
</gene>
<feature type="chain" id="PRO_5041916416" description="Pyrrolo-quinoline quinone repeat domain-containing protein" evidence="1">
    <location>
        <begin position="35"/>
        <end position="456"/>
    </location>
</feature>
<dbReference type="SUPFAM" id="SSF63829">
    <property type="entry name" value="Calcium-dependent phosphotriesterase"/>
    <property type="match status" value="1"/>
</dbReference>
<reference evidence="3 4" key="1">
    <citation type="submission" date="2017-06" db="EMBL/GenBank/DDBJ databases">
        <title>Complete genome sequence of Paenibacillus odorifer CBA7130.</title>
        <authorList>
            <person name="Nam Y.-D."/>
            <person name="Kang J."/>
            <person name="Chung W.-H."/>
        </authorList>
    </citation>
    <scope>NUCLEOTIDE SEQUENCE [LARGE SCALE GENOMIC DNA]</scope>
    <source>
        <strain evidence="3 4">CBA7130</strain>
    </source>
</reference>
<protein>
    <recommendedName>
        <fullName evidence="2">Pyrrolo-quinoline quinone repeat domain-containing protein</fullName>
    </recommendedName>
</protein>
<dbReference type="AlphaFoldDB" id="A0AAD0KMZ7"/>
<evidence type="ECO:0000313" key="3">
    <source>
        <dbReference type="EMBL" id="AWV35872.1"/>
    </source>
</evidence>
<dbReference type="InterPro" id="IPR018391">
    <property type="entry name" value="PQQ_b-propeller_rpt"/>
</dbReference>
<dbReference type="InterPro" id="IPR015943">
    <property type="entry name" value="WD40/YVTN_repeat-like_dom_sf"/>
</dbReference>